<sequence length="208" mass="23033">MSVDNAKLNQLIACHDCDLLIEIPEKLENFQHLACPRCGETQFSVQKSPIDKTLALSLSALMFLIISVSFPFMTISSKGVVNTISLLQAPNVLLEDGYSFMAFIVIACVIVLPGMYLICLVAMLAPLLKEQSSKASMLCAKIISTLVPWMMADVFVLGVLVALIKLMHMVDILLGVAFWSYIGFTVLLLNLSSIVTKRQLWYWVTNGR</sequence>
<feature type="transmembrane region" description="Helical" evidence="1">
    <location>
        <begin position="54"/>
        <end position="77"/>
    </location>
</feature>
<proteinExistence type="predicted"/>
<keyword evidence="1" id="KW-0812">Transmembrane</keyword>
<organism evidence="2 3">
    <name type="scientific">Glaciecola siphonariae</name>
    <dbReference type="NCBI Taxonomy" id="521012"/>
    <lineage>
        <taxon>Bacteria</taxon>
        <taxon>Pseudomonadati</taxon>
        <taxon>Pseudomonadota</taxon>
        <taxon>Gammaproteobacteria</taxon>
        <taxon>Alteromonadales</taxon>
        <taxon>Alteromonadaceae</taxon>
        <taxon>Glaciecola</taxon>
    </lineage>
</organism>
<keyword evidence="1" id="KW-1133">Transmembrane helix</keyword>
<accession>A0ABV9M210</accession>
<feature type="transmembrane region" description="Helical" evidence="1">
    <location>
        <begin position="97"/>
        <end position="125"/>
    </location>
</feature>
<keyword evidence="3" id="KW-1185">Reference proteome</keyword>
<dbReference type="RefSeq" id="WP_382410877.1">
    <property type="nucleotide sequence ID" value="NZ_JBHSGU010000029.1"/>
</dbReference>
<keyword evidence="1" id="KW-0472">Membrane</keyword>
<name>A0ABV9M210_9ALTE</name>
<dbReference type="EMBL" id="JBHSGU010000029">
    <property type="protein sequence ID" value="MFC4701935.1"/>
    <property type="molecule type" value="Genomic_DNA"/>
</dbReference>
<evidence type="ECO:0000256" key="1">
    <source>
        <dbReference type="SAM" id="Phobius"/>
    </source>
</evidence>
<reference evidence="3" key="1">
    <citation type="journal article" date="2019" name="Int. J. Syst. Evol. Microbiol.">
        <title>The Global Catalogue of Microorganisms (GCM) 10K type strain sequencing project: providing services to taxonomists for standard genome sequencing and annotation.</title>
        <authorList>
            <consortium name="The Broad Institute Genomics Platform"/>
            <consortium name="The Broad Institute Genome Sequencing Center for Infectious Disease"/>
            <person name="Wu L."/>
            <person name="Ma J."/>
        </authorList>
    </citation>
    <scope>NUCLEOTIDE SEQUENCE [LARGE SCALE GENOMIC DNA]</scope>
    <source>
        <strain evidence="3">KACC 12507</strain>
    </source>
</reference>
<comment type="caution">
    <text evidence="2">The sequence shown here is derived from an EMBL/GenBank/DDBJ whole genome shotgun (WGS) entry which is preliminary data.</text>
</comment>
<gene>
    <name evidence="2" type="ORF">ACFO4O_17450</name>
</gene>
<feature type="transmembrane region" description="Helical" evidence="1">
    <location>
        <begin position="146"/>
        <end position="166"/>
    </location>
</feature>
<feature type="transmembrane region" description="Helical" evidence="1">
    <location>
        <begin position="172"/>
        <end position="191"/>
    </location>
</feature>
<evidence type="ECO:0000313" key="3">
    <source>
        <dbReference type="Proteomes" id="UP001595897"/>
    </source>
</evidence>
<dbReference type="InterPro" id="IPR007498">
    <property type="entry name" value="PqiA-like"/>
</dbReference>
<protein>
    <submittedName>
        <fullName evidence="2">Paraquat-inducible protein A</fullName>
    </submittedName>
</protein>
<dbReference type="Pfam" id="PF04403">
    <property type="entry name" value="PqiA"/>
    <property type="match status" value="1"/>
</dbReference>
<dbReference type="Proteomes" id="UP001595897">
    <property type="component" value="Unassembled WGS sequence"/>
</dbReference>
<evidence type="ECO:0000313" key="2">
    <source>
        <dbReference type="EMBL" id="MFC4701935.1"/>
    </source>
</evidence>